<evidence type="ECO:0000256" key="4">
    <source>
        <dbReference type="ARBA" id="ARBA00022989"/>
    </source>
</evidence>
<feature type="compositionally biased region" description="Basic and acidic residues" evidence="7">
    <location>
        <begin position="254"/>
        <end position="270"/>
    </location>
</feature>
<dbReference type="InterPro" id="IPR020846">
    <property type="entry name" value="MFS_dom"/>
</dbReference>
<evidence type="ECO:0000259" key="9">
    <source>
        <dbReference type="PROSITE" id="PS50850"/>
    </source>
</evidence>
<feature type="domain" description="Major facilitator superfamily (MFS) profile" evidence="9">
    <location>
        <begin position="38"/>
        <end position="484"/>
    </location>
</feature>
<feature type="transmembrane region" description="Helical" evidence="8">
    <location>
        <begin position="167"/>
        <end position="191"/>
    </location>
</feature>
<keyword evidence="4 8" id="KW-1133">Transmembrane helix</keyword>
<feature type="region of interest" description="Disordered" evidence="7">
    <location>
        <begin position="254"/>
        <end position="274"/>
    </location>
</feature>
<dbReference type="InterPro" id="IPR036259">
    <property type="entry name" value="MFS_trans_sf"/>
</dbReference>
<feature type="transmembrane region" description="Helical" evidence="8">
    <location>
        <begin position="211"/>
        <end position="232"/>
    </location>
</feature>
<dbReference type="Gene3D" id="1.20.1250.20">
    <property type="entry name" value="MFS general substrate transporter like domains"/>
    <property type="match status" value="1"/>
</dbReference>
<evidence type="ECO:0000256" key="8">
    <source>
        <dbReference type="SAM" id="Phobius"/>
    </source>
</evidence>
<evidence type="ECO:0000256" key="2">
    <source>
        <dbReference type="ARBA" id="ARBA00022448"/>
    </source>
</evidence>
<reference evidence="10 11" key="1">
    <citation type="submission" date="2024-11" db="EMBL/GenBank/DDBJ databases">
        <title>A near-complete genome assembly of Cinchona calisaya.</title>
        <authorList>
            <person name="Lian D.C."/>
            <person name="Zhao X.W."/>
            <person name="Wei L."/>
        </authorList>
    </citation>
    <scope>NUCLEOTIDE SEQUENCE [LARGE SCALE GENOMIC DNA]</scope>
    <source>
        <tissue evidence="10">Nenye</tissue>
    </source>
</reference>
<organism evidence="10 11">
    <name type="scientific">Cinchona calisaya</name>
    <dbReference type="NCBI Taxonomy" id="153742"/>
    <lineage>
        <taxon>Eukaryota</taxon>
        <taxon>Viridiplantae</taxon>
        <taxon>Streptophyta</taxon>
        <taxon>Embryophyta</taxon>
        <taxon>Tracheophyta</taxon>
        <taxon>Spermatophyta</taxon>
        <taxon>Magnoliopsida</taxon>
        <taxon>eudicotyledons</taxon>
        <taxon>Gunneridae</taxon>
        <taxon>Pentapetalae</taxon>
        <taxon>asterids</taxon>
        <taxon>lamiids</taxon>
        <taxon>Gentianales</taxon>
        <taxon>Rubiaceae</taxon>
        <taxon>Cinchonoideae</taxon>
        <taxon>Cinchoneae</taxon>
        <taxon>Cinchona</taxon>
    </lineage>
</organism>
<feature type="transmembrane region" description="Helical" evidence="8">
    <location>
        <begin position="325"/>
        <end position="347"/>
    </location>
</feature>
<comment type="similarity">
    <text evidence="6">Belongs to the major facilitator superfamily. Phosphate:H(+) symporter (TC 2.A.1.9) family.</text>
</comment>
<name>A0ABD3B2A9_9GENT</name>
<dbReference type="Pfam" id="PF07690">
    <property type="entry name" value="MFS_1"/>
    <property type="match status" value="1"/>
</dbReference>
<comment type="caution">
    <text evidence="10">The sequence shown here is derived from an EMBL/GenBank/DDBJ whole genome shotgun (WGS) entry which is preliminary data.</text>
</comment>
<feature type="transmembrane region" description="Helical" evidence="8">
    <location>
        <begin position="139"/>
        <end position="155"/>
    </location>
</feature>
<evidence type="ECO:0000256" key="1">
    <source>
        <dbReference type="ARBA" id="ARBA00004141"/>
    </source>
</evidence>
<dbReference type="PANTHER" id="PTHR23504:SF114">
    <property type="entry name" value="PROTEIN ZINC INDUCED FACILITATOR-LIKE 1"/>
    <property type="match status" value="1"/>
</dbReference>
<feature type="transmembrane region" description="Helical" evidence="8">
    <location>
        <begin position="282"/>
        <end position="305"/>
    </location>
</feature>
<dbReference type="PANTHER" id="PTHR23504">
    <property type="entry name" value="MAJOR FACILITATOR SUPERFAMILY DOMAIN-CONTAINING PROTEIN 10"/>
    <property type="match status" value="1"/>
</dbReference>
<dbReference type="GO" id="GO:0009705">
    <property type="term" value="C:plant-type vacuole membrane"/>
    <property type="evidence" value="ECO:0007669"/>
    <property type="project" value="UniProtKB-ARBA"/>
</dbReference>
<proteinExistence type="inferred from homology"/>
<evidence type="ECO:0000256" key="5">
    <source>
        <dbReference type="ARBA" id="ARBA00023136"/>
    </source>
</evidence>
<keyword evidence="2" id="KW-0813">Transport</keyword>
<dbReference type="SUPFAM" id="SSF103473">
    <property type="entry name" value="MFS general substrate transporter"/>
    <property type="match status" value="1"/>
</dbReference>
<evidence type="ECO:0000256" key="6">
    <source>
        <dbReference type="ARBA" id="ARBA00044504"/>
    </source>
</evidence>
<keyword evidence="5 8" id="KW-0472">Membrane</keyword>
<dbReference type="FunFam" id="1.20.1250.20:FF:000301">
    <property type="entry name" value="Protein ZINC INDUCED FACILITATOR-LIKE 1"/>
    <property type="match status" value="1"/>
</dbReference>
<gene>
    <name evidence="10" type="ORF">ACH5RR_001048</name>
</gene>
<keyword evidence="3 8" id="KW-0812">Transmembrane</keyword>
<dbReference type="EMBL" id="JBJUIK010000001">
    <property type="protein sequence ID" value="KAL3537682.1"/>
    <property type="molecule type" value="Genomic_DNA"/>
</dbReference>
<evidence type="ECO:0000313" key="10">
    <source>
        <dbReference type="EMBL" id="KAL3537682.1"/>
    </source>
</evidence>
<feature type="transmembrane region" description="Helical" evidence="8">
    <location>
        <begin position="458"/>
        <end position="477"/>
    </location>
</feature>
<accession>A0ABD3B2A9</accession>
<protein>
    <recommendedName>
        <fullName evidence="9">Major facilitator superfamily (MFS) profile domain-containing protein</fullName>
    </recommendedName>
</protein>
<feature type="transmembrane region" description="Helical" evidence="8">
    <location>
        <begin position="359"/>
        <end position="378"/>
    </location>
</feature>
<dbReference type="InterPro" id="IPR011701">
    <property type="entry name" value="MFS"/>
</dbReference>
<dbReference type="PROSITE" id="PS50850">
    <property type="entry name" value="MFS"/>
    <property type="match status" value="1"/>
</dbReference>
<feature type="transmembrane region" description="Helical" evidence="8">
    <location>
        <begin position="110"/>
        <end position="133"/>
    </location>
</feature>
<evidence type="ECO:0000256" key="3">
    <source>
        <dbReference type="ARBA" id="ARBA00022692"/>
    </source>
</evidence>
<dbReference type="Proteomes" id="UP001630127">
    <property type="component" value="Unassembled WGS sequence"/>
</dbReference>
<dbReference type="AlphaFoldDB" id="A0ABD3B2A9"/>
<feature type="transmembrane region" description="Helical" evidence="8">
    <location>
        <begin position="76"/>
        <end position="98"/>
    </location>
</feature>
<dbReference type="CDD" id="cd17330">
    <property type="entry name" value="MFS_SLC46_TetA_like"/>
    <property type="match status" value="1"/>
</dbReference>
<feature type="transmembrane region" description="Helical" evidence="8">
    <location>
        <begin position="40"/>
        <end position="64"/>
    </location>
</feature>
<comment type="subcellular location">
    <subcellularLocation>
        <location evidence="1">Membrane</location>
        <topology evidence="1">Multi-pass membrane protein</topology>
    </subcellularLocation>
</comment>
<evidence type="ECO:0000256" key="7">
    <source>
        <dbReference type="SAM" id="MobiDB-lite"/>
    </source>
</evidence>
<feature type="transmembrane region" description="Helical" evidence="8">
    <location>
        <begin position="384"/>
        <end position="407"/>
    </location>
</feature>
<sequence>MANGELQEKLLKKHYYEKCPGCKVDEMKERQRGVPLKQLFTIWSIVLCGALPISSLFPFLYFMVRDFHIAKREEDINFYAGYIGAAYMLGRTLTSMFWGLVADRYGRKPVILIGVITVVVFNTLFGLSMNYWMAISTRFLLGALNGLLGPIKAYASEIFRPEYHAVALSSISTSWAIGLIVGPALGGFLAQPAEKYPAIFSPTSIFGRFPYFLPCLFISVFALIVAVSLFWLPETLHTHPSAIISPPDSYNALEDARPESTGKTKRKDETEMPSGKSLFKNWPLMSSIIVYCIFSLHDMAYSEIFSLWAESPRKFGGLSYTTQNVGVILAISGFGLLVFQLSLYPLVEKMIGPIMVARISGVLSIPLLTSYSYIAMLSGVSLSIVLNCASLLKNVLSTSIITGLFILQNSAVEQHQRGVANGIAMTAMSLFKSVGPAAGGAVLSWAQKRQNAAFLPGVQLVFFILNIIEAIGVLMTFRPFLVERCQ</sequence>
<evidence type="ECO:0000313" key="11">
    <source>
        <dbReference type="Proteomes" id="UP001630127"/>
    </source>
</evidence>
<feature type="transmembrane region" description="Helical" evidence="8">
    <location>
        <begin position="419"/>
        <end position="446"/>
    </location>
</feature>
<keyword evidence="11" id="KW-1185">Reference proteome</keyword>